<evidence type="ECO:0000256" key="1">
    <source>
        <dbReference type="ARBA" id="ARBA00023002"/>
    </source>
</evidence>
<dbReference type="InterPro" id="IPR016162">
    <property type="entry name" value="Ald_DH_N"/>
</dbReference>
<sequence length="611" mass="63751">MTSVTTPAASTELEDAETGRLDAAIADLHVGARTWAALTLAQRVTLLRAVRTSVAAAAEDWANTAAASKGLDARHPLRGEEWLSGPYSVLGALDASIETLARLARGANPLDGITVERGQGGRTRVHAFPLTGIDSFLLSGYTGEVWLRPGVTPNQARAKAGLAQRTPTESGGVGLVLGAGNITSIPVLDVLYELLAHNRTALLKVNPTQDSLVPIYKRAFAPLIEPGFVRIVRGGPAVGSYLTGHPDIAHVHITGSAATFDTIVWGASTSSATQGADSATQGAGSATQGAGSATQGADSATKEGADGRRPLLQKPITAELGGVSPIIVVPGEWSAADLTYHAEHIATMRLQNSGHNCIAGQVVILSSDWAQADAFRAELRRAYANAPERPTWYPGAPARVHGATDDYPDALVLGDRVLVELDSDDDATALQNTEYFAPVLGVVTVAGTGQVFLDAAVAYANDRLQGTLGANLLIHPATERSLGAGFDRAIAALRYGSIAINGWTAFGFITPTLTWGAFPGSTIEDVGSGIGVVHNALLLDDVERSVIRGPFRPLPRSLPILNGGGRFTILPKPPWFVSARTGAVVSEGLTRFRATGGVLGLIRTLTRALRA</sequence>
<organism evidence="4 5">
    <name type="scientific">Microbacterium oxydans</name>
    <dbReference type="NCBI Taxonomy" id="82380"/>
    <lineage>
        <taxon>Bacteria</taxon>
        <taxon>Bacillati</taxon>
        <taxon>Actinomycetota</taxon>
        <taxon>Actinomycetes</taxon>
        <taxon>Micrococcales</taxon>
        <taxon>Microbacteriaceae</taxon>
        <taxon>Microbacterium</taxon>
    </lineage>
</organism>
<comment type="caution">
    <text evidence="4">The sequence shown here is derived from an EMBL/GenBank/DDBJ whole genome shotgun (WGS) entry which is preliminary data.</text>
</comment>
<name>A0A0F0LA10_9MICO</name>
<accession>A0A0F0LA10</accession>
<gene>
    <name evidence="4" type="primary">betB_1</name>
    <name evidence="4" type="ORF">RS83_01531</name>
</gene>
<dbReference type="Pfam" id="PF00171">
    <property type="entry name" value="Aldedh"/>
    <property type="match status" value="1"/>
</dbReference>
<dbReference type="SUPFAM" id="SSF53720">
    <property type="entry name" value="ALDH-like"/>
    <property type="match status" value="1"/>
</dbReference>
<dbReference type="InterPro" id="IPR016161">
    <property type="entry name" value="Ald_DH/histidinol_DH"/>
</dbReference>
<dbReference type="InterPro" id="IPR015590">
    <property type="entry name" value="Aldehyde_DH_dom"/>
</dbReference>
<dbReference type="OrthoDB" id="136308at2"/>
<reference evidence="4 5" key="1">
    <citation type="submission" date="2015-02" db="EMBL/GenBank/DDBJ databases">
        <title>Draft genome sequences of ten Microbacterium spp. with emphasis on heavy metal contaminated environments.</title>
        <authorList>
            <person name="Corretto E."/>
        </authorList>
    </citation>
    <scope>NUCLEOTIDE SEQUENCE [LARGE SCALE GENOMIC DNA]</scope>
    <source>
        <strain evidence="4 5">BEL4b</strain>
    </source>
</reference>
<dbReference type="PANTHER" id="PTHR11699">
    <property type="entry name" value="ALDEHYDE DEHYDROGENASE-RELATED"/>
    <property type="match status" value="1"/>
</dbReference>
<dbReference type="EMBL" id="JYIW01000023">
    <property type="protein sequence ID" value="KJL29514.1"/>
    <property type="molecule type" value="Genomic_DNA"/>
</dbReference>
<feature type="region of interest" description="Disordered" evidence="2">
    <location>
        <begin position="274"/>
        <end position="309"/>
    </location>
</feature>
<keyword evidence="1 4" id="KW-0560">Oxidoreductase</keyword>
<proteinExistence type="predicted"/>
<feature type="compositionally biased region" description="Basic and acidic residues" evidence="2">
    <location>
        <begin position="300"/>
        <end position="309"/>
    </location>
</feature>
<dbReference type="InterPro" id="IPR016163">
    <property type="entry name" value="Ald_DH_C"/>
</dbReference>
<dbReference type="PATRIC" id="fig|82380.11.peg.1569"/>
<dbReference type="Gene3D" id="3.40.309.10">
    <property type="entry name" value="Aldehyde Dehydrogenase, Chain A, domain 2"/>
    <property type="match status" value="1"/>
</dbReference>
<feature type="compositionally biased region" description="Low complexity" evidence="2">
    <location>
        <begin position="278"/>
        <end position="299"/>
    </location>
</feature>
<dbReference type="AlphaFoldDB" id="A0A0F0LA10"/>
<evidence type="ECO:0000313" key="5">
    <source>
        <dbReference type="Proteomes" id="UP000033640"/>
    </source>
</evidence>
<dbReference type="EC" id="1.2.1.8" evidence="4"/>
<evidence type="ECO:0000256" key="2">
    <source>
        <dbReference type="SAM" id="MobiDB-lite"/>
    </source>
</evidence>
<evidence type="ECO:0000259" key="3">
    <source>
        <dbReference type="Pfam" id="PF00171"/>
    </source>
</evidence>
<protein>
    <submittedName>
        <fullName evidence="4">NAD/NADP-dependent betaine aldehyde dehydrogenase</fullName>
        <ecNumber evidence="4">1.2.1.8</ecNumber>
    </submittedName>
</protein>
<evidence type="ECO:0000313" key="4">
    <source>
        <dbReference type="EMBL" id="KJL29514.1"/>
    </source>
</evidence>
<feature type="domain" description="Aldehyde dehydrogenase" evidence="3">
    <location>
        <begin position="313"/>
        <end position="384"/>
    </location>
</feature>
<dbReference type="Gene3D" id="3.40.605.10">
    <property type="entry name" value="Aldehyde Dehydrogenase, Chain A, domain 1"/>
    <property type="match status" value="1"/>
</dbReference>
<dbReference type="Proteomes" id="UP000033640">
    <property type="component" value="Unassembled WGS sequence"/>
</dbReference>
<dbReference type="RefSeq" id="WP_045278935.1">
    <property type="nucleotide sequence ID" value="NZ_JYIW01000023.1"/>
</dbReference>
<dbReference type="GO" id="GO:0008802">
    <property type="term" value="F:betaine-aldehyde dehydrogenase (NAD+) activity"/>
    <property type="evidence" value="ECO:0007669"/>
    <property type="project" value="UniProtKB-EC"/>
</dbReference>